<dbReference type="GO" id="GO:0097539">
    <property type="term" value="C:ciliary transition fiber"/>
    <property type="evidence" value="ECO:0007669"/>
    <property type="project" value="TreeGrafter"/>
</dbReference>
<dbReference type="Proteomes" id="UP001460270">
    <property type="component" value="Unassembled WGS sequence"/>
</dbReference>
<feature type="compositionally biased region" description="Basic and acidic residues" evidence="5">
    <location>
        <begin position="381"/>
        <end position="395"/>
    </location>
</feature>
<feature type="compositionally biased region" description="Basic and acidic residues" evidence="5">
    <location>
        <begin position="303"/>
        <end position="336"/>
    </location>
</feature>
<accession>A0AAW0N339</accession>
<dbReference type="PANTHER" id="PTHR18902:SF27">
    <property type="entry name" value="CENTROSOMAL PROTEIN OF 164 KDA"/>
    <property type="match status" value="1"/>
</dbReference>
<feature type="compositionally biased region" description="Acidic residues" evidence="5">
    <location>
        <begin position="40"/>
        <end position="49"/>
    </location>
</feature>
<feature type="compositionally biased region" description="Basic and acidic residues" evidence="5">
    <location>
        <begin position="609"/>
        <end position="626"/>
    </location>
</feature>
<evidence type="ECO:0000313" key="7">
    <source>
        <dbReference type="Proteomes" id="UP001460270"/>
    </source>
</evidence>
<feature type="region of interest" description="Disordered" evidence="5">
    <location>
        <begin position="789"/>
        <end position="816"/>
    </location>
</feature>
<feature type="compositionally biased region" description="Polar residues" evidence="5">
    <location>
        <begin position="359"/>
        <end position="368"/>
    </location>
</feature>
<feature type="compositionally biased region" description="Basic and acidic residues" evidence="5">
    <location>
        <begin position="415"/>
        <end position="435"/>
    </location>
</feature>
<keyword evidence="3" id="KW-0597">Phosphoprotein</keyword>
<feature type="compositionally biased region" description="Acidic residues" evidence="5">
    <location>
        <begin position="144"/>
        <end position="162"/>
    </location>
</feature>
<feature type="compositionally biased region" description="Low complexity" evidence="5">
    <location>
        <begin position="439"/>
        <end position="450"/>
    </location>
</feature>
<dbReference type="InterPro" id="IPR051841">
    <property type="entry name" value="MT-Golgi_org_protein"/>
</dbReference>
<feature type="region of interest" description="Disordered" evidence="5">
    <location>
        <begin position="838"/>
        <end position="891"/>
    </location>
</feature>
<keyword evidence="7" id="KW-1185">Reference proteome</keyword>
<feature type="region of interest" description="Disordered" evidence="5">
    <location>
        <begin position="924"/>
        <end position="959"/>
    </location>
</feature>
<feature type="compositionally biased region" description="Polar residues" evidence="5">
    <location>
        <begin position="1185"/>
        <end position="1195"/>
    </location>
</feature>
<evidence type="ECO:0000256" key="4">
    <source>
        <dbReference type="ARBA" id="ARBA00023054"/>
    </source>
</evidence>
<sequence>MPDLHIGTNAGHFVEPRSSGASSVLGIRQEERVLLSLPGLDDEEDDEDVDKIVNKKQSRNESDRLLKNLHLDIDDLGSGLQYEDSEGSGEAPEPELQNLGLSRDLSPDPPSQQGRQSPVARCQDGVSGEDKAGPSQPNQTPEQSEQEIEEEIDNFGEDEMSEEQAGGKVKTNVKQLENEGNVLEQVEEAKAVDHNKAIDEKLSLKNDSLASDGEDVSLQEVDTVENKEQSAKLTENLPTDGQSKNSKAEVDSEKDEIVADQKNEQNDLGSDKEEDNIKSNEAVRNSVGGEDEHGFEDTDEVLESFKSEKEDDNGTDKTDDEKEIVGFDSEAAKAEQEVGEAGEGSLSVEEEAVEEKSNVGIQSKTAQQSEEEVDAEQSQKTTDRKQESVVKKETIEESGDIEDLSGSLSPPLKKKSAEKSKQKEAPAAPRVDRLTLHQSSPSPTFSNSSHSDTKDHMLPENTDFRPSSFGFKRPETSRGRRQEPELSKEKRREESERHKNVSDCEEEEERERLMNEKQKRIQKFQDELKRQEEEEEMRLKAESEERLRALRQSLMTKRKEEEARLQEESEKILEELRASVRSDREEQEQKIRQERKTILADLQTELEEERQAERKKLEAKKKQDLGRLKAEVEEELELERERLQRNKEEKLGSFRQEIQSSGGGGDLMSPKPEQYLSDYRRDLSGVLLEMREEEERQHRRKLEQMKEAHMREIEDIREQYRDKESLERERMMARLKDEMQQLEASHSLELEKIRLQHNVQIEKTQLENTRKEKELRDLTNELELRSSRIQSQEAMLQSKEEDLNRRRTSLGVEEQEVDRQIESLPRLIQERDVLQQELEREREEKRQAQELMRITREERDKTKTSESRLREERDRAREEQRRSRAEQERLESKVRLLQERCERLSLRDSDFGLGGEASSSKLDLKSDIKFPNGPGPGGDGPLSMEELDPPLSPAADSHSSLHDVKKYILSHGDSIQKTKVFLARESRKLVEREAALREAQTNPGLDRGATDDVLQNLQQEAKIVGDLQQTVQKGISLLQRKEEKLHHLESSVTDKIPERTVTFDVTESDVSSSVDPPFSRDQAAVPHRVQELVESLQEISGQLNTVVSVLGSLAHRPNPAFTLPQPGLDFSAAAHMRRSQTTENWAPPPPMFSSTVNSGLKTSDHLINSRFRQIFPGAAMGPSVSKRTTSVTAPLSQSSWSSSYRQSDADGHRLQDLIDSNKRWLEIRRKDTNIPLLTRYRPATNGGLIQLGLDDNNDIRVFHY</sequence>
<dbReference type="GO" id="GO:0005813">
    <property type="term" value="C:centrosome"/>
    <property type="evidence" value="ECO:0007669"/>
    <property type="project" value="TreeGrafter"/>
</dbReference>
<evidence type="ECO:0000256" key="2">
    <source>
        <dbReference type="ARBA" id="ARBA00022490"/>
    </source>
</evidence>
<feature type="region of interest" description="Disordered" evidence="5">
    <location>
        <begin position="1"/>
        <end position="65"/>
    </location>
</feature>
<organism evidence="6 7">
    <name type="scientific">Mugilogobius chulae</name>
    <name type="common">yellowstripe goby</name>
    <dbReference type="NCBI Taxonomy" id="88201"/>
    <lineage>
        <taxon>Eukaryota</taxon>
        <taxon>Metazoa</taxon>
        <taxon>Chordata</taxon>
        <taxon>Craniata</taxon>
        <taxon>Vertebrata</taxon>
        <taxon>Euteleostomi</taxon>
        <taxon>Actinopterygii</taxon>
        <taxon>Neopterygii</taxon>
        <taxon>Teleostei</taxon>
        <taxon>Neoteleostei</taxon>
        <taxon>Acanthomorphata</taxon>
        <taxon>Gobiaria</taxon>
        <taxon>Gobiiformes</taxon>
        <taxon>Gobioidei</taxon>
        <taxon>Gobiidae</taxon>
        <taxon>Gobionellinae</taxon>
        <taxon>Mugilogobius</taxon>
    </lineage>
</organism>
<feature type="compositionally biased region" description="Basic and acidic residues" evidence="5">
    <location>
        <begin position="246"/>
        <end position="278"/>
    </location>
</feature>
<feature type="region of interest" description="Disordered" evidence="5">
    <location>
        <begin position="607"/>
        <end position="626"/>
    </location>
</feature>
<proteinExistence type="predicted"/>
<feature type="region of interest" description="Disordered" evidence="5">
    <location>
        <begin position="186"/>
        <end position="518"/>
    </location>
</feature>
<feature type="compositionally biased region" description="Basic and acidic residues" evidence="5">
    <location>
        <begin position="187"/>
        <end position="204"/>
    </location>
</feature>
<feature type="region of interest" description="Disordered" evidence="5">
    <location>
        <begin position="649"/>
        <end position="673"/>
    </location>
</feature>
<evidence type="ECO:0000256" key="1">
    <source>
        <dbReference type="ARBA" id="ARBA00004496"/>
    </source>
</evidence>
<dbReference type="AlphaFoldDB" id="A0AAW0N339"/>
<feature type="compositionally biased region" description="Basic and acidic residues" evidence="5">
    <location>
        <begin position="472"/>
        <end position="502"/>
    </location>
</feature>
<comment type="subcellular location">
    <subcellularLocation>
        <location evidence="1">Cytoplasm</location>
    </subcellularLocation>
</comment>
<feature type="compositionally biased region" description="Low complexity" evidence="5">
    <location>
        <begin position="1196"/>
        <end position="1206"/>
    </location>
</feature>
<dbReference type="EMBL" id="JBBPFD010000021">
    <property type="protein sequence ID" value="KAK7883143.1"/>
    <property type="molecule type" value="Genomic_DNA"/>
</dbReference>
<gene>
    <name evidence="6" type="ORF">WMY93_029317</name>
</gene>
<reference evidence="7" key="1">
    <citation type="submission" date="2024-04" db="EMBL/GenBank/DDBJ databases">
        <title>Salinicola lusitanus LLJ914,a marine bacterium isolated from the Okinawa Trough.</title>
        <authorList>
            <person name="Li J."/>
        </authorList>
    </citation>
    <scope>NUCLEOTIDE SEQUENCE [LARGE SCALE GENOMIC DNA]</scope>
</reference>
<feature type="compositionally biased region" description="Polar residues" evidence="5">
    <location>
        <begin position="231"/>
        <end position="245"/>
    </location>
</feature>
<dbReference type="GO" id="GO:0005814">
    <property type="term" value="C:centriole"/>
    <property type="evidence" value="ECO:0007669"/>
    <property type="project" value="TreeGrafter"/>
</dbReference>
<dbReference type="PANTHER" id="PTHR18902">
    <property type="entry name" value="NUCLEAR MITOTIC APPARATUS PROTEIN 1-RELATED"/>
    <property type="match status" value="1"/>
</dbReference>
<feature type="region of interest" description="Disordered" evidence="5">
    <location>
        <begin position="77"/>
        <end position="173"/>
    </location>
</feature>
<dbReference type="GO" id="GO:0005737">
    <property type="term" value="C:cytoplasm"/>
    <property type="evidence" value="ECO:0007669"/>
    <property type="project" value="UniProtKB-SubCell"/>
</dbReference>
<comment type="caution">
    <text evidence="6">The sequence shown here is derived from an EMBL/GenBank/DDBJ whole genome shotgun (WGS) entry which is preliminary data.</text>
</comment>
<name>A0AAW0N339_9GOBI</name>
<evidence type="ECO:0000256" key="3">
    <source>
        <dbReference type="ARBA" id="ARBA00022553"/>
    </source>
</evidence>
<feature type="compositionally biased region" description="Basic and acidic residues" evidence="5">
    <location>
        <begin position="50"/>
        <end position="65"/>
    </location>
</feature>
<evidence type="ECO:0000313" key="6">
    <source>
        <dbReference type="EMBL" id="KAK7883143.1"/>
    </source>
</evidence>
<keyword evidence="2" id="KW-0963">Cytoplasm</keyword>
<keyword evidence="4" id="KW-0175">Coiled coil</keyword>
<feature type="region of interest" description="Disordered" evidence="5">
    <location>
        <begin position="1179"/>
        <end position="1206"/>
    </location>
</feature>
<evidence type="ECO:0000256" key="5">
    <source>
        <dbReference type="SAM" id="MobiDB-lite"/>
    </source>
</evidence>
<protein>
    <submittedName>
        <fullName evidence="6">Uncharacterized protein</fullName>
    </submittedName>
</protein>
<dbReference type="GO" id="GO:0060271">
    <property type="term" value="P:cilium assembly"/>
    <property type="evidence" value="ECO:0007669"/>
    <property type="project" value="TreeGrafter"/>
</dbReference>